<dbReference type="AlphaFoldDB" id="A0A4Q7P2T6"/>
<keyword evidence="3" id="KW-1185">Reference proteome</keyword>
<dbReference type="OrthoDB" id="2051266at2"/>
<keyword evidence="1" id="KW-0812">Transmembrane</keyword>
<accession>A0A4Q7P2T6</accession>
<feature type="transmembrane region" description="Helical" evidence="1">
    <location>
        <begin position="6"/>
        <end position="25"/>
    </location>
</feature>
<comment type="caution">
    <text evidence="2">The sequence shown here is derived from an EMBL/GenBank/DDBJ whole genome shotgun (WGS) entry which is preliminary data.</text>
</comment>
<gene>
    <name evidence="2" type="ORF">EV209_2593</name>
</gene>
<organism evidence="2 3">
    <name type="scientific">Cuneatibacter caecimuris</name>
    <dbReference type="NCBI Taxonomy" id="1796618"/>
    <lineage>
        <taxon>Bacteria</taxon>
        <taxon>Bacillati</taxon>
        <taxon>Bacillota</taxon>
        <taxon>Clostridia</taxon>
        <taxon>Lachnospirales</taxon>
        <taxon>Lachnospiraceae</taxon>
        <taxon>Cuneatibacter</taxon>
    </lineage>
</organism>
<evidence type="ECO:0000313" key="3">
    <source>
        <dbReference type="Proteomes" id="UP000292927"/>
    </source>
</evidence>
<dbReference type="RefSeq" id="WP_130435842.1">
    <property type="nucleotide sequence ID" value="NZ_SGXF01000005.1"/>
</dbReference>
<keyword evidence="1" id="KW-1133">Transmembrane helix</keyword>
<dbReference type="EMBL" id="SGXF01000005">
    <property type="protein sequence ID" value="RZS94223.1"/>
    <property type="molecule type" value="Genomic_DNA"/>
</dbReference>
<evidence type="ECO:0000313" key="2">
    <source>
        <dbReference type="EMBL" id="RZS94223.1"/>
    </source>
</evidence>
<keyword evidence="1" id="KW-0472">Membrane</keyword>
<protein>
    <recommendedName>
        <fullName evidence="4">Phage holin</fullName>
    </recommendedName>
</protein>
<name>A0A4Q7P2T6_9FIRM</name>
<evidence type="ECO:0000256" key="1">
    <source>
        <dbReference type="SAM" id="Phobius"/>
    </source>
</evidence>
<dbReference type="Proteomes" id="UP000292927">
    <property type="component" value="Unassembled WGS sequence"/>
</dbReference>
<evidence type="ECO:0008006" key="4">
    <source>
        <dbReference type="Google" id="ProtNLM"/>
    </source>
</evidence>
<sequence>MEQWFQILLTIFSSVLASSGLWAYITKRLEKKDVKTEMLIGLGHDRIMYLGMAYIERGYITSDEYENLYEYLYKPYEKMGGNGSAKRIMNEVNKLPIHKSQYKEETNHEDE</sequence>
<reference evidence="2 3" key="1">
    <citation type="submission" date="2019-02" db="EMBL/GenBank/DDBJ databases">
        <title>Genomic Encyclopedia of Type Strains, Phase IV (KMG-IV): sequencing the most valuable type-strain genomes for metagenomic binning, comparative biology and taxonomic classification.</title>
        <authorList>
            <person name="Goeker M."/>
        </authorList>
    </citation>
    <scope>NUCLEOTIDE SEQUENCE [LARGE SCALE GENOMIC DNA]</scope>
    <source>
        <strain evidence="2 3">DSM 29486</strain>
    </source>
</reference>
<proteinExistence type="predicted"/>